<proteinExistence type="inferred from homology"/>
<accession>A0A7U4TII0</accession>
<dbReference type="InterPro" id="IPR003115">
    <property type="entry name" value="ParB_N"/>
</dbReference>
<dbReference type="Proteomes" id="UP000070560">
    <property type="component" value="Chromosome"/>
</dbReference>
<dbReference type="InterPro" id="IPR050336">
    <property type="entry name" value="Chromosome_partition/occlusion"/>
</dbReference>
<dbReference type="InterPro" id="IPR036086">
    <property type="entry name" value="ParB/Sulfiredoxin_sf"/>
</dbReference>
<keyword evidence="5" id="KW-1185">Reference proteome</keyword>
<dbReference type="Pfam" id="PF02195">
    <property type="entry name" value="ParB_N"/>
    <property type="match status" value="1"/>
</dbReference>
<feature type="domain" description="ParB-like N-terminal" evidence="3">
    <location>
        <begin position="23"/>
        <end position="115"/>
    </location>
</feature>
<evidence type="ECO:0000256" key="2">
    <source>
        <dbReference type="ARBA" id="ARBA00022829"/>
    </source>
</evidence>
<dbReference type="GO" id="GO:0003677">
    <property type="term" value="F:DNA binding"/>
    <property type="evidence" value="ECO:0007669"/>
    <property type="project" value="InterPro"/>
</dbReference>
<dbReference type="KEGG" id="daw:HS1_001539"/>
<gene>
    <name evidence="4" type="ORF">HS1_001539</name>
</gene>
<dbReference type="AlphaFoldDB" id="A0A7U4TII0"/>
<dbReference type="InterPro" id="IPR004437">
    <property type="entry name" value="ParB/RepB/Spo0J"/>
</dbReference>
<evidence type="ECO:0000313" key="4">
    <source>
        <dbReference type="EMBL" id="AMM41335.1"/>
    </source>
</evidence>
<dbReference type="SMART" id="SM00470">
    <property type="entry name" value="ParB"/>
    <property type="match status" value="1"/>
</dbReference>
<protein>
    <submittedName>
        <fullName evidence="4">Plasmid stablization protein ParB</fullName>
    </submittedName>
</protein>
<name>A0A7U4TII0_DESA2</name>
<dbReference type="NCBIfam" id="TIGR00180">
    <property type="entry name" value="parB_part"/>
    <property type="match status" value="1"/>
</dbReference>
<keyword evidence="2" id="KW-0159">Chromosome partition</keyword>
<dbReference type="EMBL" id="CP013015">
    <property type="protein sequence ID" value="AMM41335.1"/>
    <property type="molecule type" value="Genomic_DNA"/>
</dbReference>
<dbReference type="GO" id="GO:0005694">
    <property type="term" value="C:chromosome"/>
    <property type="evidence" value="ECO:0007669"/>
    <property type="project" value="TreeGrafter"/>
</dbReference>
<dbReference type="SUPFAM" id="SSF110849">
    <property type="entry name" value="ParB/Sulfiredoxin"/>
    <property type="match status" value="1"/>
</dbReference>
<dbReference type="InterPro" id="IPR041468">
    <property type="entry name" value="HTH_ParB/Spo0J"/>
</dbReference>
<dbReference type="CDD" id="cd00093">
    <property type="entry name" value="HTH_XRE"/>
    <property type="match status" value="1"/>
</dbReference>
<dbReference type="GO" id="GO:0007059">
    <property type="term" value="P:chromosome segregation"/>
    <property type="evidence" value="ECO:0007669"/>
    <property type="project" value="UniProtKB-KW"/>
</dbReference>
<evidence type="ECO:0000256" key="1">
    <source>
        <dbReference type="ARBA" id="ARBA00006295"/>
    </source>
</evidence>
<dbReference type="CDD" id="cd16393">
    <property type="entry name" value="SPO0J_N"/>
    <property type="match status" value="1"/>
</dbReference>
<dbReference type="Gene3D" id="1.10.10.2830">
    <property type="match status" value="1"/>
</dbReference>
<dbReference type="PANTHER" id="PTHR33375:SF1">
    <property type="entry name" value="CHROMOSOME-PARTITIONING PROTEIN PARB-RELATED"/>
    <property type="match status" value="1"/>
</dbReference>
<dbReference type="Gene3D" id="3.90.1530.30">
    <property type="match status" value="1"/>
</dbReference>
<comment type="similarity">
    <text evidence="1">Belongs to the ParB family.</text>
</comment>
<dbReference type="GO" id="GO:0045881">
    <property type="term" value="P:positive regulation of sporulation resulting in formation of a cellular spore"/>
    <property type="evidence" value="ECO:0007669"/>
    <property type="project" value="TreeGrafter"/>
</dbReference>
<dbReference type="InterPro" id="IPR001387">
    <property type="entry name" value="Cro/C1-type_HTH"/>
</dbReference>
<dbReference type="RefSeq" id="WP_066063248.1">
    <property type="nucleotide sequence ID" value="NZ_CP013015.1"/>
</dbReference>
<dbReference type="SUPFAM" id="SSF109709">
    <property type="entry name" value="KorB DNA-binding domain-like"/>
    <property type="match status" value="1"/>
</dbReference>
<reference evidence="4 5" key="1">
    <citation type="submission" date="2015-10" db="EMBL/GenBank/DDBJ databases">
        <title>Candidatus Desulfofervidus auxilii, a hydrogenotrophic sulfate-reducing bacterium involved in the thermophilic anaerobic oxidation of methane.</title>
        <authorList>
            <person name="Krukenberg V."/>
            <person name="Richter M."/>
            <person name="Wegener G."/>
        </authorList>
    </citation>
    <scope>NUCLEOTIDE SEQUENCE [LARGE SCALE GENOMIC DNA]</scope>
    <source>
        <strain evidence="4 5">HS1</strain>
    </source>
</reference>
<dbReference type="Pfam" id="PF17762">
    <property type="entry name" value="HTH_ParB"/>
    <property type="match status" value="1"/>
</dbReference>
<sequence>MKKPGLGRGLDALFSEDSFSDYFMCPIEKISPNRYQPRQVIDTQETSFQELVTSIRENGILQPLIVTPLKDKYELIIGQRRLEAARQAGLKEVPVIARKIVSDIERLEMAIVENIQRQDLTPLEEAEAYYRLLTEFHLTQEEIAKRVGKDRATIANFLRLRQLPSLIKKDLNQGRLTMGHARTLIGLPLEQQLAIREEIINKNLSVRETEKRVQSAKIHKKKNKTPSPIYQEVEERLREVLGTKVKVIPRKKGGVIEISFFSEEGLFQLFQTISGERWS</sequence>
<dbReference type="FunFam" id="1.10.10.2830:FF:000001">
    <property type="entry name" value="Chromosome partitioning protein ParB"/>
    <property type="match status" value="1"/>
</dbReference>
<dbReference type="OrthoDB" id="9802051at2"/>
<dbReference type="PANTHER" id="PTHR33375">
    <property type="entry name" value="CHROMOSOME-PARTITIONING PROTEIN PARB-RELATED"/>
    <property type="match status" value="1"/>
</dbReference>
<evidence type="ECO:0000313" key="5">
    <source>
        <dbReference type="Proteomes" id="UP000070560"/>
    </source>
</evidence>
<organism evidence="4 5">
    <name type="scientific">Desulfofervidus auxilii</name>
    <dbReference type="NCBI Taxonomy" id="1621989"/>
    <lineage>
        <taxon>Bacteria</taxon>
        <taxon>Pseudomonadati</taxon>
        <taxon>Thermodesulfobacteriota</taxon>
        <taxon>Candidatus Desulfofervidia</taxon>
        <taxon>Candidatus Desulfofervidales</taxon>
        <taxon>Candidatus Desulfofervidaceae</taxon>
        <taxon>Candidatus Desulfofervidus</taxon>
    </lineage>
</organism>
<evidence type="ECO:0000259" key="3">
    <source>
        <dbReference type="SMART" id="SM00470"/>
    </source>
</evidence>